<evidence type="ECO:0000259" key="4">
    <source>
        <dbReference type="Pfam" id="PF01420"/>
    </source>
</evidence>
<evidence type="ECO:0000256" key="2">
    <source>
        <dbReference type="ARBA" id="ARBA00022747"/>
    </source>
</evidence>
<dbReference type="InterPro" id="IPR044946">
    <property type="entry name" value="Restrct_endonuc_typeI_TRD_sf"/>
</dbReference>
<evidence type="ECO:0000313" key="6">
    <source>
        <dbReference type="Proteomes" id="UP000188602"/>
    </source>
</evidence>
<keyword evidence="5" id="KW-0540">Nuclease</keyword>
<dbReference type="InterPro" id="IPR052021">
    <property type="entry name" value="Type-I_RS_S_subunit"/>
</dbReference>
<feature type="domain" description="Type I restriction modification DNA specificity" evidence="4">
    <location>
        <begin position="9"/>
        <end position="188"/>
    </location>
</feature>
<dbReference type="RefSeq" id="WP_077423505.1">
    <property type="nucleotide sequence ID" value="NZ_MLHQ01000011.1"/>
</dbReference>
<name>A0A1V3JR40_9PAST</name>
<dbReference type="GO" id="GO:0009307">
    <property type="term" value="P:DNA restriction-modification system"/>
    <property type="evidence" value="ECO:0007669"/>
    <property type="project" value="UniProtKB-KW"/>
</dbReference>
<dbReference type="PANTHER" id="PTHR30408:SF13">
    <property type="entry name" value="TYPE I RESTRICTION ENZYME HINDI SPECIFICITY SUBUNIT"/>
    <property type="match status" value="1"/>
</dbReference>
<gene>
    <name evidence="5" type="ORF">BKL49_04860</name>
</gene>
<comment type="similarity">
    <text evidence="1">Belongs to the type-I restriction system S methylase family.</text>
</comment>
<keyword evidence="2" id="KW-0680">Restriction system</keyword>
<dbReference type="AlphaFoldDB" id="A0A1V3JR40"/>
<evidence type="ECO:0000256" key="1">
    <source>
        <dbReference type="ARBA" id="ARBA00010923"/>
    </source>
</evidence>
<reference evidence="5 6" key="1">
    <citation type="submission" date="2016-10" db="EMBL/GenBank/DDBJ databases">
        <title>Rodentibacter gen. nov. and new species.</title>
        <authorList>
            <person name="Christensen H."/>
        </authorList>
    </citation>
    <scope>NUCLEOTIDE SEQUENCE [LARGE SCALE GENOMIC DNA]</scope>
    <source>
        <strain evidence="5 6">Ac151</strain>
    </source>
</reference>
<dbReference type="CDD" id="cd17244">
    <property type="entry name" value="RMtype1_S_Apa101655I-TRD2-CR2_like"/>
    <property type="match status" value="1"/>
</dbReference>
<sequence>MEFNISAINKNWQKYSLEEICLKITSGGTPSRQNSKLYEDGNINWVKTKELNNWYIFDTEEKITEEAIKNSSAKLLPVNTILLAMYGATVGELGILGKEMACNQACCALIIDPKKADYRFIFYLLRLYKKEIQNLATGAAQQNLSAKIIKEFFFYIPHLEKQKEIANILSELDKKIQLNTQINQTLEQIAQTLFKSWFIDFDPVRAKATALAYGQTEQQANLAAMAIISGKNPDQLHRLQQQNPDQYQQLYDLAQAFPSAFEEVEGFGEVPRGWEYQKSEKLFDVGIGKTPPRKESKWFSQMNSDFQWVSIKDMGNSGVFIHKSSEYLTNEAINKFNIKKIPENTVLLSFKLTIGRVVITSCETSTNEAIAHFKLNKKSKLSSEFLYLYLKNFDFDSLGNTSSIATAVNSKTIKNLEILKPDDKVLLLFKNKIQNLFEQIRYKENENILLEEIRNNLLPKLLSGGI</sequence>
<protein>
    <submittedName>
        <fullName evidence="5">Type I restriction endonuclease subunit S</fullName>
    </submittedName>
</protein>
<dbReference type="Pfam" id="PF01420">
    <property type="entry name" value="Methylase_S"/>
    <property type="match status" value="2"/>
</dbReference>
<dbReference type="PANTHER" id="PTHR30408">
    <property type="entry name" value="TYPE-1 RESTRICTION ENZYME ECOKI SPECIFICITY PROTEIN"/>
    <property type="match status" value="1"/>
</dbReference>
<comment type="caution">
    <text evidence="5">The sequence shown here is derived from an EMBL/GenBank/DDBJ whole genome shotgun (WGS) entry which is preliminary data.</text>
</comment>
<keyword evidence="3" id="KW-0238">DNA-binding</keyword>
<evidence type="ECO:0000256" key="3">
    <source>
        <dbReference type="ARBA" id="ARBA00023125"/>
    </source>
</evidence>
<dbReference type="STRING" id="1907939.BKL49_04860"/>
<dbReference type="Gene3D" id="3.90.220.20">
    <property type="entry name" value="DNA methylase specificity domains"/>
    <property type="match status" value="2"/>
</dbReference>
<keyword evidence="6" id="KW-1185">Reference proteome</keyword>
<organism evidence="5 6">
    <name type="scientific">Rodentibacter myodis</name>
    <dbReference type="NCBI Taxonomy" id="1907939"/>
    <lineage>
        <taxon>Bacteria</taxon>
        <taxon>Pseudomonadati</taxon>
        <taxon>Pseudomonadota</taxon>
        <taxon>Gammaproteobacteria</taxon>
        <taxon>Pasteurellales</taxon>
        <taxon>Pasteurellaceae</taxon>
        <taxon>Rodentibacter</taxon>
    </lineage>
</organism>
<evidence type="ECO:0000313" key="5">
    <source>
        <dbReference type="EMBL" id="OOF58875.1"/>
    </source>
</evidence>
<dbReference type="Proteomes" id="UP000188602">
    <property type="component" value="Unassembled WGS sequence"/>
</dbReference>
<feature type="domain" description="Type I restriction modification DNA specificity" evidence="4">
    <location>
        <begin position="271"/>
        <end position="422"/>
    </location>
</feature>
<dbReference type="EMBL" id="MLHQ01000011">
    <property type="protein sequence ID" value="OOF58875.1"/>
    <property type="molecule type" value="Genomic_DNA"/>
</dbReference>
<keyword evidence="5" id="KW-0255">Endonuclease</keyword>
<accession>A0A1V3JR40</accession>
<proteinExistence type="inferred from homology"/>
<dbReference type="GO" id="GO:0003677">
    <property type="term" value="F:DNA binding"/>
    <property type="evidence" value="ECO:0007669"/>
    <property type="project" value="UniProtKB-KW"/>
</dbReference>
<dbReference type="InterPro" id="IPR000055">
    <property type="entry name" value="Restrct_endonuc_typeI_TRD"/>
</dbReference>
<dbReference type="CDD" id="cd17500">
    <property type="entry name" value="RMtype1_S_MmaGORF2198P_TRD1-CR1_like"/>
    <property type="match status" value="1"/>
</dbReference>
<keyword evidence="5" id="KW-0378">Hydrolase</keyword>
<dbReference type="OrthoDB" id="9798929at2"/>
<dbReference type="GO" id="GO:0004519">
    <property type="term" value="F:endonuclease activity"/>
    <property type="evidence" value="ECO:0007669"/>
    <property type="project" value="UniProtKB-KW"/>
</dbReference>
<dbReference type="SUPFAM" id="SSF116734">
    <property type="entry name" value="DNA methylase specificity domain"/>
    <property type="match status" value="2"/>
</dbReference>